<evidence type="ECO:0000256" key="1">
    <source>
        <dbReference type="ARBA" id="ARBA00010838"/>
    </source>
</evidence>
<dbReference type="Gene3D" id="3.20.20.80">
    <property type="entry name" value="Glycosidases"/>
    <property type="match status" value="3"/>
</dbReference>
<dbReference type="PANTHER" id="PTHR10353">
    <property type="entry name" value="GLYCOSYL HYDROLASE"/>
    <property type="match status" value="1"/>
</dbReference>
<reference evidence="3" key="1">
    <citation type="submission" date="2019-09" db="EMBL/GenBank/DDBJ databases">
        <title>Draft genome information of white flower Hibiscus syriacus.</title>
        <authorList>
            <person name="Kim Y.-M."/>
        </authorList>
    </citation>
    <scope>NUCLEOTIDE SEQUENCE [LARGE SCALE GENOMIC DNA]</scope>
    <source>
        <strain evidence="3">YM2019G1</strain>
    </source>
</reference>
<dbReference type="EMBL" id="VEPZ02000992">
    <property type="protein sequence ID" value="KAE8704530.1"/>
    <property type="molecule type" value="Genomic_DNA"/>
</dbReference>
<dbReference type="GO" id="GO:0008422">
    <property type="term" value="F:beta-glucosidase activity"/>
    <property type="evidence" value="ECO:0007669"/>
    <property type="project" value="TreeGrafter"/>
</dbReference>
<accession>A0A6A3AJ31</accession>
<gene>
    <name evidence="3" type="ORF">F3Y22_tig00110450pilonHSYRG00571</name>
</gene>
<dbReference type="AlphaFoldDB" id="A0A6A3AJ31"/>
<dbReference type="PANTHER" id="PTHR10353:SF154">
    <property type="entry name" value="BETA-GLUCOSIDASE 9-RELATED"/>
    <property type="match status" value="1"/>
</dbReference>
<dbReference type="InterPro" id="IPR017853">
    <property type="entry name" value="GH"/>
</dbReference>
<dbReference type="Proteomes" id="UP000436088">
    <property type="component" value="Unassembled WGS sequence"/>
</dbReference>
<dbReference type="SUPFAM" id="SSF51445">
    <property type="entry name" value="(Trans)glycosidases"/>
    <property type="match status" value="1"/>
</dbReference>
<dbReference type="InterPro" id="IPR001360">
    <property type="entry name" value="Glyco_hydro_1"/>
</dbReference>
<evidence type="ECO:0000256" key="2">
    <source>
        <dbReference type="RuleBase" id="RU003690"/>
    </source>
</evidence>
<sequence length="158" mass="18444">MHFDQPEALENKYGGFLNHSIVNDFKDYAEICPPGRCSDRNFCPMVYGTADARYPESMRRLVKERLPVFTTQEQQLVKGSFDFIGGSAFIYVYPQGLYKVLKFMQENYCQNLTVYITENGYTERSNDSIPISEALKDELEWNLYRNIWINSKLKSTMT</sequence>
<name>A0A6A3AJ31_HIBSY</name>
<evidence type="ECO:0000313" key="4">
    <source>
        <dbReference type="Proteomes" id="UP000436088"/>
    </source>
</evidence>
<protein>
    <submittedName>
        <fullName evidence="3">Uncharacterized protein</fullName>
    </submittedName>
</protein>
<proteinExistence type="inferred from homology"/>
<keyword evidence="4" id="KW-1185">Reference proteome</keyword>
<evidence type="ECO:0000313" key="3">
    <source>
        <dbReference type="EMBL" id="KAE8704530.1"/>
    </source>
</evidence>
<dbReference type="Pfam" id="PF00232">
    <property type="entry name" value="Glyco_hydro_1"/>
    <property type="match status" value="1"/>
</dbReference>
<organism evidence="3 4">
    <name type="scientific">Hibiscus syriacus</name>
    <name type="common">Rose of Sharon</name>
    <dbReference type="NCBI Taxonomy" id="106335"/>
    <lineage>
        <taxon>Eukaryota</taxon>
        <taxon>Viridiplantae</taxon>
        <taxon>Streptophyta</taxon>
        <taxon>Embryophyta</taxon>
        <taxon>Tracheophyta</taxon>
        <taxon>Spermatophyta</taxon>
        <taxon>Magnoliopsida</taxon>
        <taxon>eudicotyledons</taxon>
        <taxon>Gunneridae</taxon>
        <taxon>Pentapetalae</taxon>
        <taxon>rosids</taxon>
        <taxon>malvids</taxon>
        <taxon>Malvales</taxon>
        <taxon>Malvaceae</taxon>
        <taxon>Malvoideae</taxon>
        <taxon>Hibiscus</taxon>
    </lineage>
</organism>
<comment type="similarity">
    <text evidence="1 2">Belongs to the glycosyl hydrolase 1 family.</text>
</comment>
<comment type="caution">
    <text evidence="3">The sequence shown here is derived from an EMBL/GenBank/DDBJ whole genome shotgun (WGS) entry which is preliminary data.</text>
</comment>
<dbReference type="GO" id="GO:0005975">
    <property type="term" value="P:carbohydrate metabolic process"/>
    <property type="evidence" value="ECO:0007669"/>
    <property type="project" value="InterPro"/>
</dbReference>